<proteinExistence type="predicted"/>
<comment type="caution">
    <text evidence="1">The sequence shown here is derived from an EMBL/GenBank/DDBJ whole genome shotgun (WGS) entry which is preliminary data.</text>
</comment>
<dbReference type="EMBL" id="JACASF010000007">
    <property type="protein sequence ID" value="KAF6469124.1"/>
    <property type="molecule type" value="Genomic_DNA"/>
</dbReference>
<dbReference type="Proteomes" id="UP000550707">
    <property type="component" value="Unassembled WGS sequence"/>
</dbReference>
<accession>A0A7J8H9T6</accession>
<sequence>MSARRHIGNPEYLTKRIPQNPRYQHVKSRLDTVSNSELITRNQEFRGISCLHPNHLLLSSSKTDFFFLGCLSVSYQLPSIARLCHEWAVLLMQSLAAFCSVSSAGFSCVLKHPLWLLFCSTAG</sequence>
<dbReference type="AlphaFoldDB" id="A0A7J8H9T6"/>
<organism evidence="1 2">
    <name type="scientific">Molossus molossus</name>
    <name type="common">Pallas' mastiff bat</name>
    <name type="synonym">Vespertilio molossus</name>
    <dbReference type="NCBI Taxonomy" id="27622"/>
    <lineage>
        <taxon>Eukaryota</taxon>
        <taxon>Metazoa</taxon>
        <taxon>Chordata</taxon>
        <taxon>Craniata</taxon>
        <taxon>Vertebrata</taxon>
        <taxon>Euteleostomi</taxon>
        <taxon>Mammalia</taxon>
        <taxon>Eutheria</taxon>
        <taxon>Laurasiatheria</taxon>
        <taxon>Chiroptera</taxon>
        <taxon>Yangochiroptera</taxon>
        <taxon>Molossidae</taxon>
        <taxon>Molossus</taxon>
    </lineage>
</organism>
<evidence type="ECO:0000313" key="2">
    <source>
        <dbReference type="Proteomes" id="UP000550707"/>
    </source>
</evidence>
<gene>
    <name evidence="1" type="ORF">HJG59_002700</name>
</gene>
<protein>
    <submittedName>
        <fullName evidence="1">Centrosomal protein 41</fullName>
    </submittedName>
</protein>
<keyword evidence="2" id="KW-1185">Reference proteome</keyword>
<name>A0A7J8H9T6_MOLMO</name>
<reference evidence="1 2" key="1">
    <citation type="journal article" date="2020" name="Nature">
        <title>Six reference-quality genomes reveal evolution of bat adaptations.</title>
        <authorList>
            <person name="Jebb D."/>
            <person name="Huang Z."/>
            <person name="Pippel M."/>
            <person name="Hughes G.M."/>
            <person name="Lavrichenko K."/>
            <person name="Devanna P."/>
            <person name="Winkler S."/>
            <person name="Jermiin L.S."/>
            <person name="Skirmuntt E.C."/>
            <person name="Katzourakis A."/>
            <person name="Burkitt-Gray L."/>
            <person name="Ray D.A."/>
            <person name="Sullivan K.A.M."/>
            <person name="Roscito J.G."/>
            <person name="Kirilenko B.M."/>
            <person name="Davalos L.M."/>
            <person name="Corthals A.P."/>
            <person name="Power M.L."/>
            <person name="Jones G."/>
            <person name="Ransome R.D."/>
            <person name="Dechmann D.K.N."/>
            <person name="Locatelli A.G."/>
            <person name="Puechmaille S.J."/>
            <person name="Fedrigo O."/>
            <person name="Jarvis E.D."/>
            <person name="Hiller M."/>
            <person name="Vernes S.C."/>
            <person name="Myers E.W."/>
            <person name="Teeling E.C."/>
        </authorList>
    </citation>
    <scope>NUCLEOTIDE SEQUENCE [LARGE SCALE GENOMIC DNA]</scope>
    <source>
        <strain evidence="1">MMolMol1</strain>
        <tissue evidence="1">Muscle</tissue>
    </source>
</reference>
<evidence type="ECO:0000313" key="1">
    <source>
        <dbReference type="EMBL" id="KAF6469124.1"/>
    </source>
</evidence>